<evidence type="ECO:0000256" key="6">
    <source>
        <dbReference type="ARBA" id="ARBA00023136"/>
    </source>
</evidence>
<dbReference type="EMBL" id="MCOG01000104">
    <property type="protein sequence ID" value="ORY47500.1"/>
    <property type="molecule type" value="Genomic_DNA"/>
</dbReference>
<keyword evidence="3" id="KW-0547">Nucleotide-binding</keyword>
<comment type="caution">
    <text evidence="10">The sequence shown here is derived from an EMBL/GenBank/DDBJ whole genome shotgun (WGS) entry which is preliminary data.</text>
</comment>
<accession>A0A1Y2CKH8</accession>
<dbReference type="GO" id="GO:0140359">
    <property type="term" value="F:ABC-type transporter activity"/>
    <property type="evidence" value="ECO:0007669"/>
    <property type="project" value="InterPro"/>
</dbReference>
<dbReference type="InterPro" id="IPR013525">
    <property type="entry name" value="ABC2_TM"/>
</dbReference>
<feature type="transmembrane region" description="Helical" evidence="8">
    <location>
        <begin position="424"/>
        <end position="443"/>
    </location>
</feature>
<evidence type="ECO:0000256" key="1">
    <source>
        <dbReference type="ARBA" id="ARBA00004141"/>
    </source>
</evidence>
<evidence type="ECO:0000256" key="2">
    <source>
        <dbReference type="ARBA" id="ARBA00022692"/>
    </source>
</evidence>
<dbReference type="OrthoDB" id="8061355at2759"/>
<keyword evidence="6 8" id="KW-0472">Membrane</keyword>
<sequence>MKNNKEKSFNSEYNDKIININEINNKKALSIDDINNLPGYQKVQFQFDFIFPNDYNLKDTFLLNFQNNELFKNFKILQKQENFSKFEVDLQNLYLDYEERVKINPNNITKFEPYSVNFYNNNQRNYEMKINVLNNEQELYSQYHAKINFFQYGIKFISPTEYTLYFGYSNELKDILKYNTEKSYILDYDYYDPIQTASVIQMCIDKAIIKTVSNKFNDVSIKVETKPMDQQKFSLEYSVNSMKSYIPFLMIVYFIPCICNLLNYLVMEKETKIKNSLIIIGLRKSNIWISWALVYGVIIIVSSILGSHFIYKFDIFLFIKQRIIICILIFFGLSCCSLSFIFSTFISNSKMGNIVSIFLSIFLFASYFLQQIILENSSYWIKNLCYFTISPISFFSFFKSINHLEDQRQLVTFSTILEDPDLKLNFFGLIASFFIYFTLAIYLDNVLPQGSNLHRPWHFPITDLFRCCIIKKFNSHNNKNINSFALLKEQNPYIEDDSAITKNASVRIENIQKTFKGKSDDFVLNEISFNAYKNEIFAILGHNGAGKSTLLNIMTGVLSASRGNIFYNNKGLFGNETSICKDFGYCPQFDTFNKLLTVEEHIKLFNGIKRSKEISQNDIDTILQEIGLYEKKISFPHELSGGQRRKLCIALAFLGDPKYVFLDEPTTGLDPFSRKTIWEFLVQKKENCTIFVTTHYMDEADFLADRKMIISKGKILCLGSSIFLKTKFNMNYTIDIQIKQIHNKKEILLDRLIENYCPGSTTTKNIQKNYFSNSNEIKNGSTYGKEKRKENEEDYYYIISYSLPIKYSKSFSALFTKLNQWIKEPYYSIKGFTLTAPTLEELFIKLQDKSENNLFLSSSNKEVNIPMEKNEYLDSKTLLNQFKKNHSYLKPSFLTQMHQIVKLRLKLFFRNKTFTFMYFLLPAFVVFSCFYFENKAMKSSTPMKIFKPLTITPQIYDNSKEIENKNSKSLPSLNYEHELTISSNKLNSDLNYIGGFGVHSSNKDNVIVNENPEFASSFILYFNNTYSFSLPIAINYLSNAILSEANVTPKISVTYQPFTTTQYENWYIDDEKLINNYKEYNKSSLEPLNMIIISITLSLTLSIYGSLVVKEREFGMTHQLLLKGTKHITYWISILIGDFICTLIPVVLIFFGGLINNIDLFNFKYLPYTFGITILWIFGCLIFQYLSSSLFKNYEQASRLNVLLNPMISIGIGILIYTVFMSNNVEYVMNVGSTEELKPMNDNYKLYAVLLFYWPSFISVFYTELSTFIFKRRYSINSEELRQYISSKPVHDILNNSNMSYLEKSDLITKKFFNLKVPSFSDVLLLENKKFTKYILIMLIAIFLYTFILFLMEKGKIKKFKKHHKISSNKDKTMKWLNDEPEDVQREYRSISYSINTNQNLKKSKTKVKNKMDSLEKIDKNEQQDTNPLLKIFRLKKYYTLNTKEMSNKRKKERKNKPKSYSVEQQQQQLITVSSRNIQNQSNSSIFKTEIEKIDDRITYNGKKRKYTLKIINDVTFGVHRGECLSLLGPNGSGKTTLISIIVGLLHSSEGLVQFDEKNLSDHINHLFDLSIGYCGQHDSLWEELTVYETIQFYLYISGYPSNDINQMTEVLMTSAGIEIYKDKKINEISGGTKRKLSLIISICSFPDYLILDEPSAGMDPFTRRRIWKLITDLKALRQPSTILTTHSTEEAEALSDKMAVLVNGKLVCIDTPKNIKMKHNNMYILEVFTDHSEQFESLFINEKNIFGLRPEENYELESSLNHQKYFVKMRFENIANVFYWMEYSKDIGLVSQYNFGQYSLEQIFINFLYKK</sequence>
<dbReference type="InterPro" id="IPR017871">
    <property type="entry name" value="ABC_transporter-like_CS"/>
</dbReference>
<evidence type="ECO:0000256" key="4">
    <source>
        <dbReference type="ARBA" id="ARBA00022840"/>
    </source>
</evidence>
<keyword evidence="5 8" id="KW-1133">Transmembrane helix</keyword>
<feature type="transmembrane region" description="Helical" evidence="8">
    <location>
        <begin position="379"/>
        <end position="398"/>
    </location>
</feature>
<feature type="transmembrane region" description="Helical" evidence="8">
    <location>
        <begin position="1246"/>
        <end position="1270"/>
    </location>
</feature>
<evidence type="ECO:0000259" key="9">
    <source>
        <dbReference type="PROSITE" id="PS50893"/>
    </source>
</evidence>
<dbReference type="InterPro" id="IPR003593">
    <property type="entry name" value="AAA+_ATPase"/>
</dbReference>
<feature type="transmembrane region" description="Helical" evidence="8">
    <location>
        <begin position="322"/>
        <end position="342"/>
    </location>
</feature>
<dbReference type="Proteomes" id="UP000193920">
    <property type="component" value="Unassembled WGS sequence"/>
</dbReference>
<evidence type="ECO:0000256" key="3">
    <source>
        <dbReference type="ARBA" id="ARBA00022741"/>
    </source>
</evidence>
<reference evidence="10 11" key="1">
    <citation type="submission" date="2016-08" db="EMBL/GenBank/DDBJ databases">
        <title>A Parts List for Fungal Cellulosomes Revealed by Comparative Genomics.</title>
        <authorList>
            <consortium name="DOE Joint Genome Institute"/>
            <person name="Haitjema C.H."/>
            <person name="Gilmore S.P."/>
            <person name="Henske J.K."/>
            <person name="Solomon K.V."/>
            <person name="De Groot R."/>
            <person name="Kuo A."/>
            <person name="Mondo S.J."/>
            <person name="Salamov A.A."/>
            <person name="Labutti K."/>
            <person name="Zhao Z."/>
            <person name="Chiniquy J."/>
            <person name="Barry K."/>
            <person name="Brewer H.M."/>
            <person name="Purvine S.O."/>
            <person name="Wright A.T."/>
            <person name="Boxma B."/>
            <person name="Van Alen T."/>
            <person name="Hackstein J.H."/>
            <person name="Baker S.E."/>
            <person name="Grigoriev I.V."/>
            <person name="O'Malley M.A."/>
        </authorList>
    </citation>
    <scope>NUCLEOTIDE SEQUENCE [LARGE SCALE GENOMIC DNA]</scope>
    <source>
        <strain evidence="10 11">G1</strain>
    </source>
</reference>
<feature type="transmembrane region" description="Helical" evidence="8">
    <location>
        <begin position="245"/>
        <end position="266"/>
    </location>
</feature>
<proteinExistence type="predicted"/>
<dbReference type="PROSITE" id="PS00211">
    <property type="entry name" value="ABC_TRANSPORTER_1"/>
    <property type="match status" value="1"/>
</dbReference>
<dbReference type="CDD" id="cd03263">
    <property type="entry name" value="ABC_subfamily_A"/>
    <property type="match status" value="2"/>
</dbReference>
<feature type="domain" description="ABC transporter" evidence="9">
    <location>
        <begin position="1492"/>
        <end position="1729"/>
    </location>
</feature>
<evidence type="ECO:0000313" key="11">
    <source>
        <dbReference type="Proteomes" id="UP000193920"/>
    </source>
</evidence>
<dbReference type="GO" id="GO:0005524">
    <property type="term" value="F:ATP binding"/>
    <property type="evidence" value="ECO:0007669"/>
    <property type="project" value="UniProtKB-KW"/>
</dbReference>
<dbReference type="SMART" id="SM00382">
    <property type="entry name" value="AAA"/>
    <property type="match status" value="2"/>
</dbReference>
<dbReference type="STRING" id="1754190.A0A1Y2CKH8"/>
<keyword evidence="2 8" id="KW-0812">Transmembrane</keyword>
<feature type="domain" description="ABC transporter" evidence="9">
    <location>
        <begin position="506"/>
        <end position="737"/>
    </location>
</feature>
<feature type="transmembrane region" description="Helical" evidence="8">
    <location>
        <begin position="914"/>
        <end position="932"/>
    </location>
</feature>
<dbReference type="InterPro" id="IPR027417">
    <property type="entry name" value="P-loop_NTPase"/>
</dbReference>
<dbReference type="Pfam" id="PF12698">
    <property type="entry name" value="ABC2_membrane_3"/>
    <property type="match status" value="2"/>
</dbReference>
<feature type="compositionally biased region" description="Basic residues" evidence="7">
    <location>
        <begin position="1449"/>
        <end position="1458"/>
    </location>
</feature>
<gene>
    <name evidence="10" type="ORF">LY90DRAFT_508989</name>
</gene>
<dbReference type="Gene3D" id="3.40.50.300">
    <property type="entry name" value="P-loop containing nucleotide triphosphate hydrolases"/>
    <property type="match status" value="2"/>
</dbReference>
<dbReference type="GO" id="GO:0016020">
    <property type="term" value="C:membrane"/>
    <property type="evidence" value="ECO:0007669"/>
    <property type="project" value="UniProtKB-SubCell"/>
</dbReference>
<feature type="transmembrane region" description="Helical" evidence="8">
    <location>
        <begin position="1165"/>
        <end position="1186"/>
    </location>
</feature>
<dbReference type="FunFam" id="3.40.50.300:FF:000436">
    <property type="entry name" value="ATP binding cassette subfamily A member 9"/>
    <property type="match status" value="1"/>
</dbReference>
<feature type="transmembrane region" description="Helical" evidence="8">
    <location>
        <begin position="354"/>
        <end position="373"/>
    </location>
</feature>
<dbReference type="PANTHER" id="PTHR19229">
    <property type="entry name" value="ATP-BINDING CASSETTE TRANSPORTER SUBFAMILY A ABCA"/>
    <property type="match status" value="1"/>
</dbReference>
<name>A0A1Y2CKH8_9FUNG</name>
<feature type="region of interest" description="Disordered" evidence="7">
    <location>
        <begin position="1444"/>
        <end position="1463"/>
    </location>
</feature>
<evidence type="ECO:0000256" key="7">
    <source>
        <dbReference type="SAM" id="MobiDB-lite"/>
    </source>
</evidence>
<evidence type="ECO:0000313" key="10">
    <source>
        <dbReference type="EMBL" id="ORY47500.1"/>
    </source>
</evidence>
<feature type="transmembrane region" description="Helical" evidence="8">
    <location>
        <begin position="287"/>
        <end position="310"/>
    </location>
</feature>
<dbReference type="GO" id="GO:0016887">
    <property type="term" value="F:ATP hydrolysis activity"/>
    <property type="evidence" value="ECO:0007669"/>
    <property type="project" value="InterPro"/>
</dbReference>
<dbReference type="InterPro" id="IPR026082">
    <property type="entry name" value="ABCA"/>
</dbReference>
<comment type="subcellular location">
    <subcellularLocation>
        <location evidence="1">Membrane</location>
        <topology evidence="1">Multi-pass membrane protein</topology>
    </subcellularLocation>
</comment>
<dbReference type="PANTHER" id="PTHR19229:SF265">
    <property type="match status" value="1"/>
</dbReference>
<dbReference type="PROSITE" id="PS50893">
    <property type="entry name" value="ABC_TRANSPORTER_2"/>
    <property type="match status" value="2"/>
</dbReference>
<organism evidence="10 11">
    <name type="scientific">Neocallimastix californiae</name>
    <dbReference type="NCBI Taxonomy" id="1754190"/>
    <lineage>
        <taxon>Eukaryota</taxon>
        <taxon>Fungi</taxon>
        <taxon>Fungi incertae sedis</taxon>
        <taxon>Chytridiomycota</taxon>
        <taxon>Chytridiomycota incertae sedis</taxon>
        <taxon>Neocallimastigomycetes</taxon>
        <taxon>Neocallimastigales</taxon>
        <taxon>Neocallimastigaceae</taxon>
        <taxon>Neocallimastix</taxon>
    </lineage>
</organism>
<dbReference type="InterPro" id="IPR003439">
    <property type="entry name" value="ABC_transporter-like_ATP-bd"/>
</dbReference>
<evidence type="ECO:0000256" key="5">
    <source>
        <dbReference type="ARBA" id="ARBA00022989"/>
    </source>
</evidence>
<dbReference type="Pfam" id="PF00005">
    <property type="entry name" value="ABC_tran"/>
    <property type="match status" value="2"/>
</dbReference>
<feature type="transmembrane region" description="Helical" evidence="8">
    <location>
        <begin position="1088"/>
        <end position="1108"/>
    </location>
</feature>
<evidence type="ECO:0000256" key="8">
    <source>
        <dbReference type="SAM" id="Phobius"/>
    </source>
</evidence>
<keyword evidence="4" id="KW-0067">ATP-binding</keyword>
<feature type="transmembrane region" description="Helical" evidence="8">
    <location>
        <begin position="1206"/>
        <end position="1225"/>
    </location>
</feature>
<feature type="transmembrane region" description="Helical" evidence="8">
    <location>
        <begin position="1128"/>
        <end position="1153"/>
    </location>
</feature>
<protein>
    <recommendedName>
        <fullName evidence="9">ABC transporter domain-containing protein</fullName>
    </recommendedName>
</protein>
<feature type="transmembrane region" description="Helical" evidence="8">
    <location>
        <begin position="1334"/>
        <end position="1352"/>
    </location>
</feature>
<dbReference type="SUPFAM" id="SSF52540">
    <property type="entry name" value="P-loop containing nucleoside triphosphate hydrolases"/>
    <property type="match status" value="2"/>
</dbReference>
<keyword evidence="11" id="KW-1185">Reference proteome</keyword>